<feature type="binding site" evidence="13">
    <location>
        <begin position="379"/>
        <end position="380"/>
    </location>
    <ligand>
        <name>pyridoxal 5'-phosphate</name>
        <dbReference type="ChEBI" id="CHEBI:597326"/>
    </ligand>
</feature>
<dbReference type="FunFam" id="3.40.640.10:FF:000078">
    <property type="entry name" value="Adenosylmethionine-8-amino-7-oxononanoate aminotransferase"/>
    <property type="match status" value="1"/>
</dbReference>
<keyword evidence="7 13" id="KW-0808">Transferase</keyword>
<keyword evidence="16" id="KW-1185">Reference proteome</keyword>
<feature type="binding site" evidence="13">
    <location>
        <position position="343"/>
    </location>
    <ligand>
        <name>substrate</name>
    </ligand>
</feature>
<dbReference type="PROSITE" id="PS00600">
    <property type="entry name" value="AA_TRANSFER_CLASS_3"/>
    <property type="match status" value="1"/>
</dbReference>
<feature type="modified residue" description="N6-(pyridoxal phosphate)lysine" evidence="13">
    <location>
        <position position="343"/>
    </location>
</feature>
<dbReference type="Gene3D" id="3.40.640.10">
    <property type="entry name" value="Type I PLP-dependent aspartate aminotransferase-like (Major domain)"/>
    <property type="match status" value="1"/>
</dbReference>
<comment type="function">
    <text evidence="13">Catalyzes the transfer of the alpha-amino group from S-adenosyl-L-methionine (SAM) to 7-keto-8-aminopelargonic acid (KAPA) to form 7,8-diaminopelargonic acid (DAPA). It is the only aminotransferase known to utilize SAM as an amino donor.</text>
</comment>
<feature type="binding site" evidence="13">
    <location>
        <position position="208"/>
    </location>
    <ligand>
        <name>substrate</name>
    </ligand>
</feature>
<feature type="compositionally biased region" description="Basic and acidic residues" evidence="14">
    <location>
        <begin position="123"/>
        <end position="134"/>
    </location>
</feature>
<evidence type="ECO:0000256" key="7">
    <source>
        <dbReference type="ARBA" id="ARBA00022679"/>
    </source>
</evidence>
<dbReference type="Proteomes" id="UP000245125">
    <property type="component" value="Unassembled WGS sequence"/>
</dbReference>
<dbReference type="CDD" id="cd00610">
    <property type="entry name" value="OAT_like"/>
    <property type="match status" value="1"/>
</dbReference>
<evidence type="ECO:0000256" key="11">
    <source>
        <dbReference type="ARBA" id="ARBA00048449"/>
    </source>
</evidence>
<dbReference type="Pfam" id="PF00202">
    <property type="entry name" value="Aminotran_3"/>
    <property type="match status" value="2"/>
</dbReference>
<comment type="pathway">
    <text evidence="3 13">Cofactor biosynthesis; biotin biosynthesis; 7,8-diaminononanoate from 8-amino-7-oxononanoate (SAM route): step 1/1.</text>
</comment>
<dbReference type="PANTHER" id="PTHR42684">
    <property type="entry name" value="ADENOSYLMETHIONINE-8-AMINO-7-OXONONANOATE AMINOTRANSFERASE"/>
    <property type="match status" value="1"/>
</dbReference>
<accession>A0A2U3QGP6</accession>
<dbReference type="InterPro" id="IPR015422">
    <property type="entry name" value="PyrdxlP-dep_Trfase_small"/>
</dbReference>
<name>A0A2U3QGP6_9BACT</name>
<evidence type="ECO:0000256" key="4">
    <source>
        <dbReference type="ARBA" id="ARBA00011738"/>
    </source>
</evidence>
<comment type="caution">
    <text evidence="13">Lacks conserved residue(s) required for the propagation of feature annotation.</text>
</comment>
<dbReference type="Gene3D" id="3.90.1150.10">
    <property type="entry name" value="Aspartate Aminotransferase, domain 1"/>
    <property type="match status" value="2"/>
</dbReference>
<sequence>MDRQDLEESDKKHIWHPFTQMKNWVNEKPIIIAEGRDCRLIDVEGRSYLDGVSSLWVNIHGHRKKEIDEAIKGQIDKISHSTLLGLSNIPAIELAAKLVRMMQGSMIGGQGYPLSSPSTPADPPRRKGGEKGEVSRSMCGRGDPLWSPSFGQAQRPAPTTASGNIPSKVFYSDNGSTSVEVALKMAFQYWQHKGVTAKKNFISLNNAYHGDTLGAVSVGGIEIFHSAFGPLLFKTHKAPSPYCYRCELDMKYPDCGLECLSRMEDILSRFHTEIAALIIEPLVQAAGGMIVSPPGYLKGARELCAKYEVLFIADEVATGFGRTGRMFACEHGNVVPDIICLSKGITGGYLPLAVTVTKEEIYNAFLGEFSELKTFFHGHSYTGNPLGCAAALACLEIFEKEKTLAKLGPKVQILEDWLRGISGMDHVGDVRNKGLMAGVELVRDKRTKEPYPWEEKMGWRICHFVRDKGIIIRPLGNVIVIMPPLSISVDDLKYMLEAIREAIGACCY</sequence>
<dbReference type="GO" id="GO:0030170">
    <property type="term" value="F:pyridoxal phosphate binding"/>
    <property type="evidence" value="ECO:0007669"/>
    <property type="project" value="UniProtKB-UniRule"/>
</dbReference>
<feature type="binding site" evidence="13">
    <location>
        <position position="473"/>
    </location>
    <ligand>
        <name>substrate</name>
    </ligand>
</feature>
<organism evidence="15 16">
    <name type="scientific">Candidatus Sulfobium mesophilum</name>
    <dbReference type="NCBI Taxonomy" id="2016548"/>
    <lineage>
        <taxon>Bacteria</taxon>
        <taxon>Pseudomonadati</taxon>
        <taxon>Nitrospirota</taxon>
        <taxon>Nitrospiria</taxon>
        <taxon>Nitrospirales</taxon>
        <taxon>Nitrospiraceae</taxon>
        <taxon>Candidatus Sulfobium</taxon>
    </lineage>
</organism>
<keyword evidence="5 13" id="KW-0963">Cytoplasm</keyword>
<evidence type="ECO:0000256" key="5">
    <source>
        <dbReference type="ARBA" id="ARBA00022490"/>
    </source>
</evidence>
<evidence type="ECO:0000256" key="13">
    <source>
        <dbReference type="HAMAP-Rule" id="MF_00834"/>
    </source>
</evidence>
<keyword evidence="8 13" id="KW-0949">S-adenosyl-L-methionine</keyword>
<evidence type="ECO:0000256" key="12">
    <source>
        <dbReference type="ARBA" id="ARBA00060970"/>
    </source>
</evidence>
<keyword evidence="10 13" id="KW-0663">Pyridoxal phosphate</keyword>
<evidence type="ECO:0000256" key="8">
    <source>
        <dbReference type="ARBA" id="ARBA00022691"/>
    </source>
</evidence>
<evidence type="ECO:0000256" key="14">
    <source>
        <dbReference type="SAM" id="MobiDB-lite"/>
    </source>
</evidence>
<dbReference type="InterPro" id="IPR005815">
    <property type="entry name" value="BioA"/>
</dbReference>
<dbReference type="InterPro" id="IPR015424">
    <property type="entry name" value="PyrdxlP-dep_Trfase"/>
</dbReference>
<dbReference type="UniPathway" id="UPA00078">
    <property type="reaction ID" value="UER00160"/>
</dbReference>
<dbReference type="InterPro" id="IPR005814">
    <property type="entry name" value="Aminotrans_3"/>
</dbReference>
<dbReference type="GO" id="GO:0004015">
    <property type="term" value="F:adenosylmethionine-8-amino-7-oxononanoate transaminase activity"/>
    <property type="evidence" value="ECO:0007669"/>
    <property type="project" value="UniProtKB-UniRule"/>
</dbReference>
<evidence type="ECO:0000313" key="15">
    <source>
        <dbReference type="EMBL" id="SPQ00571.1"/>
    </source>
</evidence>
<comment type="similarity">
    <text evidence="12 13">Belongs to the class-III pyridoxal-phosphate-dependent aminotransferase family. BioA subfamily.</text>
</comment>
<dbReference type="InterPro" id="IPR015421">
    <property type="entry name" value="PyrdxlP-dep_Trfase_major"/>
</dbReference>
<feature type="site" description="Participates in the substrate recognition with KAPA and in a stacking interaction with the adenine ring of SAM" evidence="13">
    <location>
        <position position="18"/>
    </location>
</feature>
<comment type="subcellular location">
    <subcellularLocation>
        <location evidence="2 13">Cytoplasm</location>
    </subcellularLocation>
</comment>
<gene>
    <name evidence="13 15" type="primary">bioA</name>
    <name evidence="15" type="ORF">NBG4_280008</name>
</gene>
<feature type="region of interest" description="Disordered" evidence="14">
    <location>
        <begin position="109"/>
        <end position="138"/>
    </location>
</feature>
<protein>
    <recommendedName>
        <fullName evidence="13">Adenosylmethionine-8-amino-7-oxononanoate aminotransferase</fullName>
        <ecNumber evidence="13">2.6.1.62</ecNumber>
    </recommendedName>
    <alternativeName>
        <fullName evidence="13">7,8-diamino-pelargonic acid aminotransferase</fullName>
        <shortName evidence="13">DAPA AT</shortName>
        <shortName evidence="13">DAPA aminotransferase</shortName>
    </alternativeName>
    <alternativeName>
        <fullName evidence="13">7,8-diaminononanoate synthase</fullName>
        <shortName evidence="13">DANS</shortName>
    </alternativeName>
    <alternativeName>
        <fullName evidence="13">Diaminopelargonic acid synthase</fullName>
    </alternativeName>
</protein>
<reference evidence="16" key="1">
    <citation type="submission" date="2018-03" db="EMBL/GenBank/DDBJ databases">
        <authorList>
            <person name="Zecchin S."/>
        </authorList>
    </citation>
    <scope>NUCLEOTIDE SEQUENCE [LARGE SCALE GENOMIC DNA]</scope>
</reference>
<evidence type="ECO:0000256" key="1">
    <source>
        <dbReference type="ARBA" id="ARBA00001933"/>
    </source>
</evidence>
<dbReference type="GO" id="GO:0005737">
    <property type="term" value="C:cytoplasm"/>
    <property type="evidence" value="ECO:0007669"/>
    <property type="project" value="UniProtKB-SubCell"/>
</dbReference>
<comment type="catalytic activity">
    <reaction evidence="11 13">
        <text>(8S)-8-amino-7-oxononanoate + S-adenosyl-L-methionine = S-adenosyl-4-methylsulfanyl-2-oxobutanoate + (7R,8S)-7,8-diammoniononanoate</text>
        <dbReference type="Rhea" id="RHEA:16861"/>
        <dbReference type="ChEBI" id="CHEBI:16490"/>
        <dbReference type="ChEBI" id="CHEBI:59789"/>
        <dbReference type="ChEBI" id="CHEBI:149468"/>
        <dbReference type="ChEBI" id="CHEBI:149469"/>
        <dbReference type="EC" id="2.6.1.62"/>
    </reaction>
</comment>
<feature type="binding site" evidence="13">
    <location>
        <begin position="175"/>
        <end position="176"/>
    </location>
    <ligand>
        <name>pyridoxal 5'-phosphate</name>
        <dbReference type="ChEBI" id="CHEBI:597326"/>
    </ligand>
</feature>
<dbReference type="SUPFAM" id="SSF53383">
    <property type="entry name" value="PLP-dependent transferases"/>
    <property type="match status" value="2"/>
</dbReference>
<evidence type="ECO:0000313" key="16">
    <source>
        <dbReference type="Proteomes" id="UP000245125"/>
    </source>
</evidence>
<dbReference type="InterPro" id="IPR049704">
    <property type="entry name" value="Aminotrans_3_PPA_site"/>
</dbReference>
<evidence type="ECO:0000256" key="6">
    <source>
        <dbReference type="ARBA" id="ARBA00022576"/>
    </source>
</evidence>
<comment type="cofactor">
    <cofactor evidence="1 13">
        <name>pyridoxal 5'-phosphate</name>
        <dbReference type="ChEBI" id="CHEBI:597326"/>
    </cofactor>
</comment>
<evidence type="ECO:0000256" key="10">
    <source>
        <dbReference type="ARBA" id="ARBA00022898"/>
    </source>
</evidence>
<keyword evidence="6 13" id="KW-0032">Aminotransferase</keyword>
<feature type="binding site" evidence="13">
    <location>
        <position position="378"/>
    </location>
    <ligand>
        <name>substrate</name>
    </ligand>
</feature>
<dbReference type="EC" id="2.6.1.62" evidence="13"/>
<proteinExistence type="inferred from homology"/>
<evidence type="ECO:0000256" key="2">
    <source>
        <dbReference type="ARBA" id="ARBA00004496"/>
    </source>
</evidence>
<dbReference type="HAMAP" id="MF_00834">
    <property type="entry name" value="BioA"/>
    <property type="match status" value="1"/>
</dbReference>
<evidence type="ECO:0000256" key="9">
    <source>
        <dbReference type="ARBA" id="ARBA00022756"/>
    </source>
</evidence>
<dbReference type="GO" id="GO:0009102">
    <property type="term" value="P:biotin biosynthetic process"/>
    <property type="evidence" value="ECO:0007669"/>
    <property type="project" value="UniProtKB-UniRule"/>
</dbReference>
<comment type="subunit">
    <text evidence="4 13">Homodimer.</text>
</comment>
<dbReference type="NCBIfam" id="TIGR00508">
    <property type="entry name" value="bioA"/>
    <property type="match status" value="1"/>
</dbReference>
<evidence type="ECO:0000256" key="3">
    <source>
        <dbReference type="ARBA" id="ARBA00005063"/>
    </source>
</evidence>
<dbReference type="PANTHER" id="PTHR42684:SF17">
    <property type="entry name" value="ADENOSYLMETHIONINE-8-AMINO-7-OXONONANOATE AMINOTRANSFERASE"/>
    <property type="match status" value="1"/>
</dbReference>
<dbReference type="AlphaFoldDB" id="A0A2U3QGP6"/>
<dbReference type="EMBL" id="OUUY01000073">
    <property type="protein sequence ID" value="SPQ00571.1"/>
    <property type="molecule type" value="Genomic_DNA"/>
</dbReference>
<feature type="binding site" evidence="13">
    <location>
        <position position="314"/>
    </location>
    <ligand>
        <name>pyridoxal 5'-phosphate</name>
        <dbReference type="ChEBI" id="CHEBI:597326"/>
    </ligand>
</feature>
<keyword evidence="9 13" id="KW-0093">Biotin biosynthesis</keyword>